<dbReference type="Gene3D" id="3.40.50.80">
    <property type="entry name" value="Nucleotide-binding domain of ferredoxin-NADP reductase (FNR) module"/>
    <property type="match status" value="1"/>
</dbReference>
<comment type="similarity">
    <text evidence="25">Belongs to the cytochrome b5 family.</text>
</comment>
<evidence type="ECO:0000256" key="22">
    <source>
        <dbReference type="ARBA" id="ARBA00047682"/>
    </source>
</evidence>
<comment type="function">
    <text evidence="18">NADH-dependent reductase for DPH3 and cytochrome b5. Required for the first step of diphthamide biosynthesis, a post-translational modification of histidine which occurs in elongation factor 2. DPH1 and DPH2 transfer a 3-amino-3-carboxypropyl (ACP) group from S-adenosyl-L-methionine (SAM) to a histidine residue, the reaction is assisted by a reduction system comprising DPH3 and a NADH-dependent reductase, predominantly CBR1. By reducing DPH3, also involved in the formation of the tRNA wobble base modification mcm5s 2U (5-methoxycarbonylmethyl-2-thiouridine), mediated by the elongator complex. The cytochrome b5/NADH cytochrome b5 reductase electron transfer system supports the catalytic activity of several sterol biosynthetic enzymes.</text>
</comment>
<feature type="domain" description="Cytochrome b5 heme-binding" evidence="27">
    <location>
        <begin position="1"/>
        <end position="72"/>
    </location>
</feature>
<evidence type="ECO:0000256" key="2">
    <source>
        <dbReference type="ARBA" id="ARBA00004572"/>
    </source>
</evidence>
<dbReference type="GO" id="GO:0046872">
    <property type="term" value="F:metal ion binding"/>
    <property type="evidence" value="ECO:0007669"/>
    <property type="project" value="UniProtKB-UniRule"/>
</dbReference>
<evidence type="ECO:0000256" key="4">
    <source>
        <dbReference type="ARBA" id="ARBA00006105"/>
    </source>
</evidence>
<dbReference type="InterPro" id="IPR001199">
    <property type="entry name" value="Cyt_B5-like_heme/steroid-bd"/>
</dbReference>
<keyword evidence="13" id="KW-0560">Oxidoreductase</keyword>
<evidence type="ECO:0000259" key="27">
    <source>
        <dbReference type="PROSITE" id="PS50255"/>
    </source>
</evidence>
<keyword evidence="17 25" id="KW-0472">Membrane</keyword>
<comment type="cofactor">
    <cofactor evidence="1 24">
        <name>FAD</name>
        <dbReference type="ChEBI" id="CHEBI:57692"/>
    </cofactor>
</comment>
<reference evidence="29" key="1">
    <citation type="journal article" date="2020" name="Stud. Mycol.">
        <title>101 Dothideomycetes genomes: a test case for predicting lifestyles and emergence of pathogens.</title>
        <authorList>
            <person name="Haridas S."/>
            <person name="Albert R."/>
            <person name="Binder M."/>
            <person name="Bloem J."/>
            <person name="Labutti K."/>
            <person name="Salamov A."/>
            <person name="Andreopoulos B."/>
            <person name="Baker S."/>
            <person name="Barry K."/>
            <person name="Bills G."/>
            <person name="Bluhm B."/>
            <person name="Cannon C."/>
            <person name="Castanera R."/>
            <person name="Culley D."/>
            <person name="Daum C."/>
            <person name="Ezra D."/>
            <person name="Gonzalez J."/>
            <person name="Henrissat B."/>
            <person name="Kuo A."/>
            <person name="Liang C."/>
            <person name="Lipzen A."/>
            <person name="Lutzoni F."/>
            <person name="Magnuson J."/>
            <person name="Mondo S."/>
            <person name="Nolan M."/>
            <person name="Ohm R."/>
            <person name="Pangilinan J."/>
            <person name="Park H.-J."/>
            <person name="Ramirez L."/>
            <person name="Alfaro M."/>
            <person name="Sun H."/>
            <person name="Tritt A."/>
            <person name="Yoshinaga Y."/>
            <person name="Zwiers L.-H."/>
            <person name="Turgeon B."/>
            <person name="Goodwin S."/>
            <person name="Spatafora J."/>
            <person name="Crous P."/>
            <person name="Grigoriev I."/>
        </authorList>
    </citation>
    <scope>NUCLEOTIDE SEQUENCE</scope>
    <source>
        <strain evidence="29">CBS 119925</strain>
    </source>
</reference>
<evidence type="ECO:0000313" key="30">
    <source>
        <dbReference type="Proteomes" id="UP000799440"/>
    </source>
</evidence>
<evidence type="ECO:0000256" key="11">
    <source>
        <dbReference type="ARBA" id="ARBA00022827"/>
    </source>
</evidence>
<dbReference type="InterPro" id="IPR017938">
    <property type="entry name" value="Riboflavin_synthase-like_b-brl"/>
</dbReference>
<evidence type="ECO:0000256" key="7">
    <source>
        <dbReference type="ARBA" id="ARBA00022630"/>
    </source>
</evidence>
<dbReference type="SUPFAM" id="SSF55856">
    <property type="entry name" value="Cytochrome b5-like heme/steroid binding domain"/>
    <property type="match status" value="1"/>
</dbReference>
<feature type="region of interest" description="Disordered" evidence="26">
    <location>
        <begin position="200"/>
        <end position="237"/>
    </location>
</feature>
<keyword evidence="10" id="KW-1000">Mitochondrion outer membrane</keyword>
<dbReference type="PANTHER" id="PTHR19370:SF178">
    <property type="entry name" value="CYTOCHROME-B5 REDUCTASE"/>
    <property type="match status" value="1"/>
</dbReference>
<evidence type="ECO:0000256" key="12">
    <source>
        <dbReference type="ARBA" id="ARBA00022989"/>
    </source>
</evidence>
<dbReference type="Proteomes" id="UP000799440">
    <property type="component" value="Unassembled WGS sequence"/>
</dbReference>
<dbReference type="InterPro" id="IPR036400">
    <property type="entry name" value="Cyt_B5-like_heme/steroid_sf"/>
</dbReference>
<proteinExistence type="inferred from homology"/>
<dbReference type="PROSITE" id="PS51384">
    <property type="entry name" value="FAD_FR"/>
    <property type="match status" value="1"/>
</dbReference>
<dbReference type="PRINTS" id="PR00363">
    <property type="entry name" value="CYTOCHROMEB5"/>
</dbReference>
<dbReference type="Pfam" id="PF00175">
    <property type="entry name" value="NAD_binding_1"/>
    <property type="match status" value="1"/>
</dbReference>
<evidence type="ECO:0000256" key="1">
    <source>
        <dbReference type="ARBA" id="ARBA00001974"/>
    </source>
</evidence>
<dbReference type="PANTHER" id="PTHR19370">
    <property type="entry name" value="NADH-CYTOCHROME B5 REDUCTASE"/>
    <property type="match status" value="1"/>
</dbReference>
<sequence>MDEVKKHSRKDDLWVVVHNKVYDITKYLDDHPGGIEVLVEVAGADATEAFEEIGHSEEAREALEPFYVGDLPPDEHADAIEIYRPTFETVAQSSTVLADALRKKQKALINRVVGTVFKLGATGGVGAVAFLTYTRGWKTVAETLSLSSLSSRILRRLPASSKESNSTFWAGFGIATAANLVLTAGLGMYASTKLDVQHEFTRHAPRRKKQADRIVPYPHGNPNSSTQKTVKAPSKEPVIDPKTWRNFKLTKKTLVSPNVYRFVFALPNPDDSLGLPIGQHIALRATVAGKPVARSYTPVSNDSDSGRIELLVKVYPAGLLTNHLANMNEGDMIKIRGPKGAMQYSRSYASEIGMIAGGTGITPMYQLIRAICEDKEDNTKVSLLYANNTEEDILLREELENFATENPHKFKVQHVLTQASDKWTGLRGFVNQDMIKEHLAPATDSSKVLLCGPPPMVNAMKKNLAGLGWKEPGAISKASDAVFLF</sequence>
<comment type="caution">
    <text evidence="25">Lacks conserved residue(s) required for the propagation of feature annotation.</text>
</comment>
<comment type="catalytic activity">
    <reaction evidence="23">
        <text>2 Fe(3+)-[Dph3] + NADH = 2 Fe(2+)-[Dph3] + NAD(+) + H(+)</text>
        <dbReference type="Rhea" id="RHEA:71231"/>
        <dbReference type="Rhea" id="RHEA-COMP:18002"/>
        <dbReference type="Rhea" id="RHEA-COMP:18003"/>
        <dbReference type="ChEBI" id="CHEBI:15378"/>
        <dbReference type="ChEBI" id="CHEBI:29033"/>
        <dbReference type="ChEBI" id="CHEBI:29034"/>
        <dbReference type="ChEBI" id="CHEBI:57540"/>
        <dbReference type="ChEBI" id="CHEBI:57945"/>
        <dbReference type="ChEBI" id="CHEBI:83228"/>
    </reaction>
    <physiologicalReaction direction="left-to-right" evidence="23">
        <dbReference type="Rhea" id="RHEA:71232"/>
    </physiologicalReaction>
</comment>
<comment type="similarity">
    <text evidence="4">Belongs to the flavoprotein pyridine nucleotide cytochrome reductase family.</text>
</comment>
<organism evidence="29 30">
    <name type="scientific">Sporormia fimetaria CBS 119925</name>
    <dbReference type="NCBI Taxonomy" id="1340428"/>
    <lineage>
        <taxon>Eukaryota</taxon>
        <taxon>Fungi</taxon>
        <taxon>Dikarya</taxon>
        <taxon>Ascomycota</taxon>
        <taxon>Pezizomycotina</taxon>
        <taxon>Dothideomycetes</taxon>
        <taxon>Pleosporomycetidae</taxon>
        <taxon>Pleosporales</taxon>
        <taxon>Sporormiaceae</taxon>
        <taxon>Sporormia</taxon>
    </lineage>
</organism>
<keyword evidence="11 24" id="KW-0274">FAD</keyword>
<dbReference type="InterPro" id="IPR001433">
    <property type="entry name" value="OxRdtase_FAD/NAD-bd"/>
</dbReference>
<dbReference type="GO" id="GO:0005783">
    <property type="term" value="C:endoplasmic reticulum"/>
    <property type="evidence" value="ECO:0007669"/>
    <property type="project" value="TreeGrafter"/>
</dbReference>
<feature type="binding site" evidence="24">
    <location>
        <position position="362"/>
    </location>
    <ligand>
        <name>FAD</name>
        <dbReference type="ChEBI" id="CHEBI:57692"/>
    </ligand>
</feature>
<evidence type="ECO:0000256" key="14">
    <source>
        <dbReference type="ARBA" id="ARBA00023004"/>
    </source>
</evidence>
<dbReference type="GO" id="GO:0020037">
    <property type="term" value="F:heme binding"/>
    <property type="evidence" value="ECO:0007669"/>
    <property type="project" value="UniProtKB-UniRule"/>
</dbReference>
<evidence type="ECO:0000256" key="23">
    <source>
        <dbReference type="ARBA" id="ARBA00049138"/>
    </source>
</evidence>
<feature type="binding site" evidence="24">
    <location>
        <position position="313"/>
    </location>
    <ligand>
        <name>FAD</name>
        <dbReference type="ChEBI" id="CHEBI:57692"/>
    </ligand>
</feature>
<evidence type="ECO:0000256" key="8">
    <source>
        <dbReference type="ARBA" id="ARBA00022692"/>
    </source>
</evidence>
<evidence type="ECO:0000256" key="10">
    <source>
        <dbReference type="ARBA" id="ARBA00022787"/>
    </source>
</evidence>
<evidence type="ECO:0000256" key="17">
    <source>
        <dbReference type="ARBA" id="ARBA00023136"/>
    </source>
</evidence>
<dbReference type="InterPro" id="IPR017927">
    <property type="entry name" value="FAD-bd_FR_type"/>
</dbReference>
<keyword evidence="6 25" id="KW-0349">Heme</keyword>
<dbReference type="AlphaFoldDB" id="A0A6A6V3H6"/>
<evidence type="ECO:0000256" key="25">
    <source>
        <dbReference type="RuleBase" id="RU362121"/>
    </source>
</evidence>
<comment type="subunit">
    <text evidence="19">Monomer. Component of the 2-(3-amino-3-carboxypropyl)histidine synthase complex composed of DPH1, DPH2, DPH3 and a NADH-dependent reductase, predominantly CBR1.</text>
</comment>
<evidence type="ECO:0000313" key="29">
    <source>
        <dbReference type="EMBL" id="KAF2743851.1"/>
    </source>
</evidence>
<dbReference type="InterPro" id="IPR001834">
    <property type="entry name" value="CBR-like"/>
</dbReference>
<dbReference type="Gene3D" id="3.10.120.10">
    <property type="entry name" value="Cytochrome b5-like heme/steroid binding domain"/>
    <property type="match status" value="1"/>
</dbReference>
<feature type="transmembrane region" description="Helical" evidence="25">
    <location>
        <begin position="168"/>
        <end position="190"/>
    </location>
</feature>
<feature type="transmembrane region" description="Helical" evidence="25">
    <location>
        <begin position="112"/>
        <end position="133"/>
    </location>
</feature>
<dbReference type="FunFam" id="3.40.50.80:FF:000019">
    <property type="entry name" value="NADH-cytochrome b5 reductase"/>
    <property type="match status" value="1"/>
</dbReference>
<evidence type="ECO:0000256" key="24">
    <source>
        <dbReference type="PIRSR" id="PIRSR601834-1"/>
    </source>
</evidence>
<feature type="binding site" evidence="24">
    <location>
        <position position="294"/>
    </location>
    <ligand>
        <name>FAD</name>
        <dbReference type="ChEBI" id="CHEBI:57692"/>
    </ligand>
</feature>
<dbReference type="InterPro" id="IPR018506">
    <property type="entry name" value="Cyt_B5_heme-BS"/>
</dbReference>
<dbReference type="Pfam" id="PF00173">
    <property type="entry name" value="Cyt-b5"/>
    <property type="match status" value="1"/>
</dbReference>
<gene>
    <name evidence="29" type="ORF">M011DRAFT_496642</name>
</gene>
<evidence type="ECO:0000256" key="18">
    <source>
        <dbReference type="ARBA" id="ARBA00037104"/>
    </source>
</evidence>
<comment type="subcellular location">
    <subcellularLocation>
        <location evidence="2">Mitochondrion outer membrane</location>
        <topology evidence="2">Single-pass membrane protein</topology>
    </subcellularLocation>
</comment>
<dbReference type="Pfam" id="PF00970">
    <property type="entry name" value="FAD_binding_6"/>
    <property type="match status" value="1"/>
</dbReference>
<dbReference type="PROSITE" id="PS00191">
    <property type="entry name" value="CYTOCHROME_B5_1"/>
    <property type="match status" value="1"/>
</dbReference>
<dbReference type="PRINTS" id="PR00371">
    <property type="entry name" value="FPNCR"/>
</dbReference>
<keyword evidence="15" id="KW-0520">NAD</keyword>
<evidence type="ECO:0000256" key="9">
    <source>
        <dbReference type="ARBA" id="ARBA00022723"/>
    </source>
</evidence>
<evidence type="ECO:0000256" key="20">
    <source>
        <dbReference type="ARBA" id="ARBA00039438"/>
    </source>
</evidence>
<dbReference type="InterPro" id="IPR001709">
    <property type="entry name" value="Flavoprot_Pyr_Nucl_cyt_Rdtase"/>
</dbReference>
<feature type="domain" description="FAD-binding FR-type" evidence="28">
    <location>
        <begin position="242"/>
        <end position="345"/>
    </location>
</feature>
<keyword evidence="16" id="KW-0496">Mitochondrion</keyword>
<name>A0A6A6V3H6_9PLEO</name>
<dbReference type="PROSITE" id="PS50255">
    <property type="entry name" value="CYTOCHROME_B5_2"/>
    <property type="match status" value="1"/>
</dbReference>
<evidence type="ECO:0000259" key="28">
    <source>
        <dbReference type="PROSITE" id="PS51384"/>
    </source>
</evidence>
<keyword evidence="30" id="KW-1185">Reference proteome</keyword>
<dbReference type="GO" id="GO:0090524">
    <property type="term" value="F:cytochrome-b5 reductase activity, acting on NADH"/>
    <property type="evidence" value="ECO:0007669"/>
    <property type="project" value="UniProtKB-EC"/>
</dbReference>
<evidence type="ECO:0000256" key="19">
    <source>
        <dbReference type="ARBA" id="ARBA00038836"/>
    </source>
</evidence>
<feature type="binding site" evidence="24">
    <location>
        <position position="296"/>
    </location>
    <ligand>
        <name>FAD</name>
        <dbReference type="ChEBI" id="CHEBI:57692"/>
    </ligand>
</feature>
<evidence type="ECO:0000256" key="13">
    <source>
        <dbReference type="ARBA" id="ARBA00023002"/>
    </source>
</evidence>
<dbReference type="OrthoDB" id="432685at2759"/>
<evidence type="ECO:0000256" key="21">
    <source>
        <dbReference type="ARBA" id="ARBA00041901"/>
    </source>
</evidence>
<evidence type="ECO:0000256" key="15">
    <source>
        <dbReference type="ARBA" id="ARBA00023027"/>
    </source>
</evidence>
<dbReference type="FunFam" id="3.10.120.10:FF:000002">
    <property type="entry name" value="Cytochrome b5 type B"/>
    <property type="match status" value="1"/>
</dbReference>
<comment type="catalytic activity">
    <reaction evidence="22">
        <text>2 Fe(III)-[cytochrome b5] + NADH = 2 Fe(II)-[cytochrome b5] + NAD(+) + H(+)</text>
        <dbReference type="Rhea" id="RHEA:46680"/>
        <dbReference type="Rhea" id="RHEA-COMP:10438"/>
        <dbReference type="Rhea" id="RHEA-COMP:10439"/>
        <dbReference type="ChEBI" id="CHEBI:15378"/>
        <dbReference type="ChEBI" id="CHEBI:29033"/>
        <dbReference type="ChEBI" id="CHEBI:29034"/>
        <dbReference type="ChEBI" id="CHEBI:57540"/>
        <dbReference type="ChEBI" id="CHEBI:57945"/>
        <dbReference type="EC" id="1.6.2.2"/>
    </reaction>
</comment>
<dbReference type="InterPro" id="IPR039261">
    <property type="entry name" value="FNR_nucleotide-bd"/>
</dbReference>
<evidence type="ECO:0000256" key="6">
    <source>
        <dbReference type="ARBA" id="ARBA00022617"/>
    </source>
</evidence>
<dbReference type="EMBL" id="MU006593">
    <property type="protein sequence ID" value="KAF2743851.1"/>
    <property type="molecule type" value="Genomic_DNA"/>
</dbReference>
<dbReference type="Gene3D" id="2.40.30.10">
    <property type="entry name" value="Translation factors"/>
    <property type="match status" value="1"/>
</dbReference>
<comment type="pathway">
    <text evidence="3">Protein modification; peptidyl-diphthamide biosynthesis.</text>
</comment>
<dbReference type="EC" id="1.6.2.2" evidence="5"/>
<dbReference type="GO" id="GO:0005741">
    <property type="term" value="C:mitochondrial outer membrane"/>
    <property type="evidence" value="ECO:0007669"/>
    <property type="project" value="UniProtKB-SubCell"/>
</dbReference>
<dbReference type="InterPro" id="IPR008333">
    <property type="entry name" value="Cbr1-like_FAD-bd_dom"/>
</dbReference>
<dbReference type="SUPFAM" id="SSF63380">
    <property type="entry name" value="Riboflavin synthase domain-like"/>
    <property type="match status" value="1"/>
</dbReference>
<evidence type="ECO:0000256" key="16">
    <source>
        <dbReference type="ARBA" id="ARBA00023128"/>
    </source>
</evidence>
<keyword evidence="14 25" id="KW-0408">Iron</keyword>
<evidence type="ECO:0000256" key="26">
    <source>
        <dbReference type="SAM" id="MobiDB-lite"/>
    </source>
</evidence>
<feature type="binding site" evidence="24">
    <location>
        <position position="311"/>
    </location>
    <ligand>
        <name>FAD</name>
        <dbReference type="ChEBI" id="CHEBI:57692"/>
    </ligand>
</feature>
<keyword evidence="8 25" id="KW-0812">Transmembrane</keyword>
<keyword evidence="9 25" id="KW-0479">Metal-binding</keyword>
<keyword evidence="7 24" id="KW-0285">Flavoprotein</keyword>
<dbReference type="FunFam" id="2.40.30.10:FF:000032">
    <property type="entry name" value="NADH-cytochrome b5 reductase"/>
    <property type="match status" value="1"/>
</dbReference>
<dbReference type="SUPFAM" id="SSF52343">
    <property type="entry name" value="Ferredoxin reductase-like, C-terminal NADP-linked domain"/>
    <property type="match status" value="1"/>
</dbReference>
<evidence type="ECO:0000256" key="5">
    <source>
        <dbReference type="ARBA" id="ARBA00012011"/>
    </source>
</evidence>
<dbReference type="CDD" id="cd06183">
    <property type="entry name" value="cyt_b5_reduct_like"/>
    <property type="match status" value="1"/>
</dbReference>
<evidence type="ECO:0000256" key="3">
    <source>
        <dbReference type="ARBA" id="ARBA00005156"/>
    </source>
</evidence>
<dbReference type="SMART" id="SM01117">
    <property type="entry name" value="Cyt-b5"/>
    <property type="match status" value="1"/>
</dbReference>
<protein>
    <recommendedName>
        <fullName evidence="20">NADH-cytochrome b5 reductase 1</fullName>
        <ecNumber evidence="5">1.6.2.2</ecNumber>
    </recommendedName>
    <alternativeName>
        <fullName evidence="21">Microsomal cytochrome b reductase</fullName>
    </alternativeName>
</protein>
<accession>A0A6A6V3H6</accession>
<keyword evidence="12 25" id="KW-1133">Transmembrane helix</keyword>
<dbReference type="PRINTS" id="PR00406">
    <property type="entry name" value="CYTB5RDTASE"/>
</dbReference>